<sequence>MPNKRFYQTLHKQRLIPVRAASILKASVTADRGHACGAFEEDQKHRGRVVDHQRVGALFEHHNTARSKADIQWEAVVVCVLDGHHGGFDDIAVGAGLIAHQHVFVKADGVTGRLIAVSPVLLAYAFGAEPELGAMWLIANDFEACAFTEASSLMAISQKPEGAP</sequence>
<accession>A0A8R1E6C8</accession>
<dbReference type="AlphaFoldDB" id="A0A8R1E6C8"/>
<dbReference type="Proteomes" id="UP000005237">
    <property type="component" value="Unassembled WGS sequence"/>
</dbReference>
<protein>
    <submittedName>
        <fullName evidence="1">Uncharacterized protein</fullName>
    </submittedName>
</protein>
<reference evidence="2" key="1">
    <citation type="submission" date="2010-08" db="EMBL/GenBank/DDBJ databases">
        <authorList>
            <consortium name="Caenorhabditis japonica Sequencing Consortium"/>
            <person name="Wilson R.K."/>
        </authorList>
    </citation>
    <scope>NUCLEOTIDE SEQUENCE [LARGE SCALE GENOMIC DNA]</scope>
    <source>
        <strain evidence="2">DF5081</strain>
    </source>
</reference>
<evidence type="ECO:0000313" key="1">
    <source>
        <dbReference type="EnsemblMetazoa" id="CJA25228.1"/>
    </source>
</evidence>
<organism evidence="1 2">
    <name type="scientific">Caenorhabditis japonica</name>
    <dbReference type="NCBI Taxonomy" id="281687"/>
    <lineage>
        <taxon>Eukaryota</taxon>
        <taxon>Metazoa</taxon>
        <taxon>Ecdysozoa</taxon>
        <taxon>Nematoda</taxon>
        <taxon>Chromadorea</taxon>
        <taxon>Rhabditida</taxon>
        <taxon>Rhabditina</taxon>
        <taxon>Rhabditomorpha</taxon>
        <taxon>Rhabditoidea</taxon>
        <taxon>Rhabditidae</taxon>
        <taxon>Peloderinae</taxon>
        <taxon>Caenorhabditis</taxon>
    </lineage>
</organism>
<dbReference type="EnsemblMetazoa" id="CJA25228.1">
    <property type="protein sequence ID" value="CJA25228.1"/>
    <property type="gene ID" value="WBGene00180800"/>
</dbReference>
<proteinExistence type="predicted"/>
<reference evidence="1" key="2">
    <citation type="submission" date="2022-06" db="UniProtKB">
        <authorList>
            <consortium name="EnsemblMetazoa"/>
        </authorList>
    </citation>
    <scope>IDENTIFICATION</scope>
    <source>
        <strain evidence="1">DF5081</strain>
    </source>
</reference>
<keyword evidence="2" id="KW-1185">Reference proteome</keyword>
<name>A0A8R1E6C8_CAEJA</name>
<evidence type="ECO:0000313" key="2">
    <source>
        <dbReference type="Proteomes" id="UP000005237"/>
    </source>
</evidence>